<dbReference type="RefSeq" id="WP_179502182.1">
    <property type="nucleotide sequence ID" value="NZ_JACCAA010000001.1"/>
</dbReference>
<reference evidence="2 3" key="1">
    <citation type="submission" date="2020-07" db="EMBL/GenBank/DDBJ databases">
        <title>Sequencing the genomes of 1000 actinobacteria strains.</title>
        <authorList>
            <person name="Klenk H.-P."/>
        </authorList>
    </citation>
    <scope>NUCLEOTIDE SEQUENCE [LARGE SCALE GENOMIC DNA]</scope>
    <source>
        <strain evidence="2 3">DSM 23819</strain>
    </source>
</reference>
<keyword evidence="1" id="KW-0812">Transmembrane</keyword>
<proteinExistence type="predicted"/>
<evidence type="ECO:0000313" key="2">
    <source>
        <dbReference type="EMBL" id="NYG59094.1"/>
    </source>
</evidence>
<keyword evidence="1" id="KW-0472">Membrane</keyword>
<organism evidence="2 3">
    <name type="scientific">Nocardioides daedukensis</name>
    <dbReference type="NCBI Taxonomy" id="634462"/>
    <lineage>
        <taxon>Bacteria</taxon>
        <taxon>Bacillati</taxon>
        <taxon>Actinomycetota</taxon>
        <taxon>Actinomycetes</taxon>
        <taxon>Propionibacteriales</taxon>
        <taxon>Nocardioidaceae</taxon>
        <taxon>Nocardioides</taxon>
    </lineage>
</organism>
<feature type="transmembrane region" description="Helical" evidence="1">
    <location>
        <begin position="61"/>
        <end position="79"/>
    </location>
</feature>
<accession>A0A7Y9S3L7</accession>
<dbReference type="AlphaFoldDB" id="A0A7Y9S3L7"/>
<dbReference type="EMBL" id="JACCAA010000001">
    <property type="protein sequence ID" value="NYG59094.1"/>
    <property type="molecule type" value="Genomic_DNA"/>
</dbReference>
<feature type="transmembrane region" description="Helical" evidence="1">
    <location>
        <begin position="124"/>
        <end position="144"/>
    </location>
</feature>
<feature type="transmembrane region" description="Helical" evidence="1">
    <location>
        <begin position="100"/>
        <end position="118"/>
    </location>
</feature>
<dbReference type="Proteomes" id="UP000540656">
    <property type="component" value="Unassembled WGS sequence"/>
</dbReference>
<keyword evidence="1" id="KW-1133">Transmembrane helix</keyword>
<name>A0A7Y9S3L7_9ACTN</name>
<keyword evidence="3" id="KW-1185">Reference proteome</keyword>
<gene>
    <name evidence="2" type="ORF">BJ980_002017</name>
</gene>
<evidence type="ECO:0000313" key="3">
    <source>
        <dbReference type="Proteomes" id="UP000540656"/>
    </source>
</evidence>
<sequence length="173" mass="18307">MENESRPPVHEEQARAALASIGAARAGLADRLVTPWYYHPVLGLLMAVMVLFYGLERFHGSPLRILAALGVILGSLGLTTYYAHRTGIAVTKPLGRRSKAMMVVMMVGLVAPLLWLLITQPGDPWVFGTALVIFCFTVVIGRGYDAALRADLRAGTPGAGTPGAGTPGAGTHD</sequence>
<feature type="transmembrane region" description="Helical" evidence="1">
    <location>
        <begin position="36"/>
        <end position="55"/>
    </location>
</feature>
<comment type="caution">
    <text evidence="2">The sequence shown here is derived from an EMBL/GenBank/DDBJ whole genome shotgun (WGS) entry which is preliminary data.</text>
</comment>
<protein>
    <submittedName>
        <fullName evidence="2">Putative membrane protein YccC</fullName>
    </submittedName>
</protein>
<evidence type="ECO:0000256" key="1">
    <source>
        <dbReference type="SAM" id="Phobius"/>
    </source>
</evidence>